<dbReference type="Proteomes" id="UP000636010">
    <property type="component" value="Unassembled WGS sequence"/>
</dbReference>
<evidence type="ECO:0008006" key="3">
    <source>
        <dbReference type="Google" id="ProtNLM"/>
    </source>
</evidence>
<dbReference type="RefSeq" id="WP_188466116.1">
    <property type="nucleotide sequence ID" value="NZ_BAABHU010000012.1"/>
</dbReference>
<proteinExistence type="predicted"/>
<keyword evidence="2" id="KW-1185">Reference proteome</keyword>
<accession>A0ABQ1MUA1</accession>
<sequence>MQESKFKNTGTSQQKRMFEALKADYVNIDEKSFEDLLVFTSRLSKLINFYNENNQIDGDWSHFFSDETVILATIIDSEPTEIEKRFKSYIKKISLFKQPAKKNKYILKCFEEVYAIATKFEHWYSRLREIEEFTRFQLSVRSEISNAISSKLAIALKKLHKLYETKLEYYGVASNQLLTFTEFSSIWEVQEPLIDEAFEVTEAESDNAEDFLLKELEKIFQSFYETLLYLKSKTPEYLKQSMESDIHYPEIALFLAFLKLYEHAKDNINQLTSKHIEFYFKDILRQVPKEKKLDKIYLQFLLNDEALFTKIDEGTQFIGEDPASNEDIIYETTEGILINKAQVKQIFSVFIDKELLNVEGKAVKKINNILEAKLPIDQLLPKQKKENELLAKSYAAFGESQNKKGISEKTMSSAKLGFALSSPNLFLKSGFREVEIVIQLNTKSFEDLNNDLNAICKTTGDKFDELFIKAFTNSFNLSITSEKGWLKISKYVVKRDETQNTLTFAFDLLNSDPAIISHTATLHEGNFDSALPIVKFELNSDSFIYPYTLLSRIVINQVWFHVNVSNMKELKLYNNIGQLSPDSPFLPFGPQPKAGAYFIIGNNEVFNKPLEDLKINIEWFDLPVHKGGFEEHYASYGLSIDNTSFEVAISVLEDGRWMPAAKNEQQKLKLFRTEEKGMHKDPSAKGKLIDTSIFSTIDIKKIKQSANYEEITEEQELNSTSRRSFVKLELNNPPNGFGHDVYPSILSETVMENARGGLLKNKEKSKKSIPNQPYTPQIKTISLDYSASSAVSLIENSKTSSAYSGELFHLHPFGLKKIQSKGGSQNTYLLPDYHFEGAMYLGFADLAPPQQLSILFEMIDEYTESSEEDLPVIEWSYLVNDEWLTLAPSRILRDETNRFLRTGMIVIDIPADIKKHNTILPADLYWLRISVEKNIETASSLISVATNVTQAMLVDNNLPQGYLEKPLPAFVIQRSINNIPGIREVRQPLPSFSGRAKESAEKFYTRVGERLHHKNRAVTAWDYERILLEKFPEIAHVTCLSNMTSKSTDAPGNVLIVVSPQAKYSASANEPMASSELLFKIKSYIGSFSSPFVKIEVRNPNYERIKIICAVKFTDGYNYGFYIQKLNEQINQYLRGTLLTQSKKVELGGSIHSSDILSYMRTLPYVNFITKFSMVQVSRDLDGYYQLIDTAREGGKSSSLVATKPWSVLVPAPEHQISVLIEKSEERSRQAGIDYLELGHDFIIEE</sequence>
<organism evidence="1 2">
    <name type="scientific">Marivirga lumbricoides</name>
    <dbReference type="NCBI Taxonomy" id="1046115"/>
    <lineage>
        <taxon>Bacteria</taxon>
        <taxon>Pseudomonadati</taxon>
        <taxon>Bacteroidota</taxon>
        <taxon>Cytophagia</taxon>
        <taxon>Cytophagales</taxon>
        <taxon>Marivirgaceae</taxon>
        <taxon>Marivirga</taxon>
    </lineage>
</organism>
<dbReference type="EMBL" id="BMEC01000012">
    <property type="protein sequence ID" value="GGC46973.1"/>
    <property type="molecule type" value="Genomic_DNA"/>
</dbReference>
<comment type="caution">
    <text evidence="1">The sequence shown here is derived from an EMBL/GenBank/DDBJ whole genome shotgun (WGS) entry which is preliminary data.</text>
</comment>
<gene>
    <name evidence="1" type="ORF">GCM10011506_35710</name>
</gene>
<evidence type="ECO:0000313" key="1">
    <source>
        <dbReference type="EMBL" id="GGC46973.1"/>
    </source>
</evidence>
<evidence type="ECO:0000313" key="2">
    <source>
        <dbReference type="Proteomes" id="UP000636010"/>
    </source>
</evidence>
<reference evidence="2" key="1">
    <citation type="journal article" date="2019" name="Int. J. Syst. Evol. Microbiol.">
        <title>The Global Catalogue of Microorganisms (GCM) 10K type strain sequencing project: providing services to taxonomists for standard genome sequencing and annotation.</title>
        <authorList>
            <consortium name="The Broad Institute Genomics Platform"/>
            <consortium name="The Broad Institute Genome Sequencing Center for Infectious Disease"/>
            <person name="Wu L."/>
            <person name="Ma J."/>
        </authorList>
    </citation>
    <scope>NUCLEOTIDE SEQUENCE [LARGE SCALE GENOMIC DNA]</scope>
    <source>
        <strain evidence="2">CGMCC 1.10832</strain>
    </source>
</reference>
<name>A0ABQ1MUA1_9BACT</name>
<protein>
    <recommendedName>
        <fullName evidence="3">Baseplate protein J-like domain-containing protein</fullName>
    </recommendedName>
</protein>
<dbReference type="Gene3D" id="3.30.300.200">
    <property type="match status" value="1"/>
</dbReference>